<evidence type="ECO:0000256" key="1">
    <source>
        <dbReference type="ARBA" id="ARBA00007673"/>
    </source>
</evidence>
<proteinExistence type="inferred from homology"/>
<sequence length="384" mass="39448">MTAEHDGGARLPDAGQDPGGARNYDDGVRCLLMRGGTSKGAYFLADDLPPDPAERDDFLLRIMGSPDPRQIDGIGGAHPLTSKVAVVSPSADGTTDVDYLFLQVAVDEPTVSDSQNCGNILAGIGPFAVERGLVPAQESTTAVRIRMVNSDSIATATFATPGGRVDYRGAAAIDGVPGTAAPVTLDFADTAGSSTGALLPTGNTKDVVDGIEVTCVDNGMPSVLMRASDVGVSGTESPPDLEANTELAGRLARIRLAAAELMGMGDVSGKTVPKLVLLAPPRRGGTVTTRSFLPVRCHTSIGVLGGTTVAAGIQLPDAVGHELAQLPADGGPLRLEHPTGYLDVGAELEQGPAGLTTRSSTVLRTARKLFDGTVFPREHPPATI</sequence>
<dbReference type="SUPFAM" id="SSF54506">
    <property type="entry name" value="Diaminopimelate epimerase-like"/>
    <property type="match status" value="2"/>
</dbReference>
<evidence type="ECO:0000256" key="3">
    <source>
        <dbReference type="SAM" id="MobiDB-lite"/>
    </source>
</evidence>
<keyword evidence="5" id="KW-1185">Reference proteome</keyword>
<feature type="region of interest" description="Disordered" evidence="3">
    <location>
        <begin position="1"/>
        <end position="22"/>
    </location>
</feature>
<accession>A0ABY3W5Q4</accession>
<reference evidence="4 5" key="1">
    <citation type="submission" date="2022-03" db="EMBL/GenBank/DDBJ databases">
        <title>Isotopic signatures of nitrous oxide derived from detoxification processes.</title>
        <authorList>
            <person name="Behrendt U."/>
            <person name="Buchen C."/>
            <person name="Well R."/>
            <person name="Ulrich A."/>
            <person name="Rohe L."/>
            <person name="Kolb S."/>
            <person name="Schloter M."/>
            <person name="Horn M.A."/>
            <person name="Augustin J."/>
        </authorList>
    </citation>
    <scope>NUCLEOTIDE SEQUENCE [LARGE SCALE GENOMIC DNA]</scope>
    <source>
        <strain evidence="4 5">S4-C24</strain>
    </source>
</reference>
<evidence type="ECO:0000256" key="2">
    <source>
        <dbReference type="ARBA" id="ARBA00023235"/>
    </source>
</evidence>
<dbReference type="EC" id="5.3.2.8" evidence="4"/>
<dbReference type="PANTHER" id="PTHR43709">
    <property type="entry name" value="ACONITATE ISOMERASE-RELATED"/>
    <property type="match status" value="1"/>
</dbReference>
<dbReference type="Gene3D" id="3.10.310.10">
    <property type="entry name" value="Diaminopimelate Epimerase, Chain A, domain 1"/>
    <property type="match status" value="2"/>
</dbReference>
<dbReference type="PANTHER" id="PTHR43709:SF3">
    <property type="entry name" value="ISOMERASE YBHH-RELATED"/>
    <property type="match status" value="1"/>
</dbReference>
<comment type="similarity">
    <text evidence="1">Belongs to the PrpF family.</text>
</comment>
<dbReference type="NCBIfam" id="NF033377">
    <property type="entry name" value="OMA_tautomer"/>
    <property type="match status" value="1"/>
</dbReference>
<dbReference type="InterPro" id="IPR047687">
    <property type="entry name" value="OMA_tautomer-like"/>
</dbReference>
<dbReference type="Pfam" id="PF04303">
    <property type="entry name" value="PrpF"/>
    <property type="match status" value="1"/>
</dbReference>
<keyword evidence="2 4" id="KW-0413">Isomerase</keyword>
<evidence type="ECO:0000313" key="5">
    <source>
        <dbReference type="Proteomes" id="UP000829069"/>
    </source>
</evidence>
<evidence type="ECO:0000313" key="4">
    <source>
        <dbReference type="EMBL" id="UNK45568.1"/>
    </source>
</evidence>
<dbReference type="GO" id="GO:0016853">
    <property type="term" value="F:isomerase activity"/>
    <property type="evidence" value="ECO:0007669"/>
    <property type="project" value="UniProtKB-KW"/>
</dbReference>
<protein>
    <submittedName>
        <fullName evidence="4">4-oxalomesaconate tautomerase</fullName>
        <ecNumber evidence="4">5.3.2.8</ecNumber>
    </submittedName>
</protein>
<dbReference type="InterPro" id="IPR007400">
    <property type="entry name" value="PrpF-like"/>
</dbReference>
<gene>
    <name evidence="4" type="ORF">MNQ99_16875</name>
</gene>
<dbReference type="RefSeq" id="WP_241913764.1">
    <property type="nucleotide sequence ID" value="NZ_CP093326.1"/>
</dbReference>
<name>A0ABY3W5Q4_9MICC</name>
<dbReference type="EMBL" id="CP093326">
    <property type="protein sequence ID" value="UNK45568.1"/>
    <property type="molecule type" value="Genomic_DNA"/>
</dbReference>
<organism evidence="4 5">
    <name type="scientific">Arthrobacter sulfonylureivorans</name>
    <dbReference type="NCBI Taxonomy" id="2486855"/>
    <lineage>
        <taxon>Bacteria</taxon>
        <taxon>Bacillati</taxon>
        <taxon>Actinomycetota</taxon>
        <taxon>Actinomycetes</taxon>
        <taxon>Micrococcales</taxon>
        <taxon>Micrococcaceae</taxon>
        <taxon>Arthrobacter</taxon>
    </lineage>
</organism>
<dbReference type="Proteomes" id="UP000829069">
    <property type="component" value="Chromosome"/>
</dbReference>